<dbReference type="SUPFAM" id="SSF56954">
    <property type="entry name" value="Outer membrane efflux proteins (OEP)"/>
    <property type="match status" value="1"/>
</dbReference>
<keyword evidence="5" id="KW-0812">Transmembrane</keyword>
<keyword evidence="11" id="KW-1185">Reference proteome</keyword>
<dbReference type="GO" id="GO:1990281">
    <property type="term" value="C:efflux pump complex"/>
    <property type="evidence" value="ECO:0007669"/>
    <property type="project" value="TreeGrafter"/>
</dbReference>
<reference evidence="10 11" key="1">
    <citation type="journal article" date="2018" name="Front. Microbiol.">
        <title>Hydrolytic Capabilities as a Key to Environmental Success: Chitinolytic and Cellulolytic Acidobacteria From Acidic Sub-arctic Soils and Boreal Peatlands.</title>
        <authorList>
            <person name="Belova S.E."/>
            <person name="Ravin N.V."/>
            <person name="Pankratov T.A."/>
            <person name="Rakitin A.L."/>
            <person name="Ivanova A.A."/>
            <person name="Beletsky A.V."/>
            <person name="Mardanov A.V."/>
            <person name="Sinninghe Damste J.S."/>
            <person name="Dedysh S.N."/>
        </authorList>
    </citation>
    <scope>NUCLEOTIDE SEQUENCE [LARGE SCALE GENOMIC DNA]</scope>
    <source>
        <strain evidence="10 11">SBC82</strain>
    </source>
</reference>
<protein>
    <submittedName>
        <fullName evidence="10">Heavy metal RND efflux outer membrane protein, CzcC family</fullName>
    </submittedName>
</protein>
<gene>
    <name evidence="10" type="ORF">ACPOL_0276</name>
</gene>
<evidence type="ECO:0000256" key="7">
    <source>
        <dbReference type="ARBA" id="ARBA00023237"/>
    </source>
</evidence>
<dbReference type="InterPro" id="IPR051906">
    <property type="entry name" value="TolC-like"/>
</dbReference>
<dbReference type="InterPro" id="IPR003423">
    <property type="entry name" value="OMP_efflux"/>
</dbReference>
<dbReference type="GO" id="GO:0015562">
    <property type="term" value="F:efflux transmembrane transporter activity"/>
    <property type="evidence" value="ECO:0007669"/>
    <property type="project" value="InterPro"/>
</dbReference>
<evidence type="ECO:0000256" key="1">
    <source>
        <dbReference type="ARBA" id="ARBA00004442"/>
    </source>
</evidence>
<keyword evidence="7" id="KW-0998">Cell outer membrane</keyword>
<dbReference type="KEGG" id="abas:ACPOL_0276"/>
<keyword evidence="6" id="KW-0472">Membrane</keyword>
<dbReference type="PANTHER" id="PTHR30026">
    <property type="entry name" value="OUTER MEMBRANE PROTEIN TOLC"/>
    <property type="match status" value="1"/>
</dbReference>
<keyword evidence="4" id="KW-1134">Transmembrane beta strand</keyword>
<keyword evidence="8" id="KW-0175">Coiled coil</keyword>
<evidence type="ECO:0000256" key="3">
    <source>
        <dbReference type="ARBA" id="ARBA00022448"/>
    </source>
</evidence>
<dbReference type="Pfam" id="PF02321">
    <property type="entry name" value="OEP"/>
    <property type="match status" value="1"/>
</dbReference>
<accession>A0A2Z5FS92</accession>
<comment type="subcellular location">
    <subcellularLocation>
        <location evidence="1">Cell outer membrane</location>
    </subcellularLocation>
</comment>
<evidence type="ECO:0000256" key="9">
    <source>
        <dbReference type="SAM" id="MobiDB-lite"/>
    </source>
</evidence>
<evidence type="ECO:0000313" key="10">
    <source>
        <dbReference type="EMBL" id="AXC09661.1"/>
    </source>
</evidence>
<proteinExistence type="inferred from homology"/>
<feature type="region of interest" description="Disordered" evidence="9">
    <location>
        <begin position="26"/>
        <end position="56"/>
    </location>
</feature>
<evidence type="ECO:0000313" key="11">
    <source>
        <dbReference type="Proteomes" id="UP000253606"/>
    </source>
</evidence>
<dbReference type="GO" id="GO:0009279">
    <property type="term" value="C:cell outer membrane"/>
    <property type="evidence" value="ECO:0007669"/>
    <property type="project" value="UniProtKB-SubCell"/>
</dbReference>
<dbReference type="EMBL" id="CP030840">
    <property type="protein sequence ID" value="AXC09661.1"/>
    <property type="molecule type" value="Genomic_DNA"/>
</dbReference>
<dbReference type="RefSeq" id="WP_114205454.1">
    <property type="nucleotide sequence ID" value="NZ_CP030840.1"/>
</dbReference>
<feature type="compositionally biased region" description="Polar residues" evidence="9">
    <location>
        <begin position="26"/>
        <end position="42"/>
    </location>
</feature>
<dbReference type="Gene3D" id="1.20.1600.10">
    <property type="entry name" value="Outer membrane efflux proteins (OEP)"/>
    <property type="match status" value="1"/>
</dbReference>
<evidence type="ECO:0000256" key="2">
    <source>
        <dbReference type="ARBA" id="ARBA00007613"/>
    </source>
</evidence>
<dbReference type="PANTHER" id="PTHR30026:SF20">
    <property type="entry name" value="OUTER MEMBRANE PROTEIN TOLC"/>
    <property type="match status" value="1"/>
</dbReference>
<evidence type="ECO:0000256" key="6">
    <source>
        <dbReference type="ARBA" id="ARBA00023136"/>
    </source>
</evidence>
<name>A0A2Z5FS92_9BACT</name>
<organism evidence="10 11">
    <name type="scientific">Acidisarcina polymorpha</name>
    <dbReference type="NCBI Taxonomy" id="2211140"/>
    <lineage>
        <taxon>Bacteria</taxon>
        <taxon>Pseudomonadati</taxon>
        <taxon>Acidobacteriota</taxon>
        <taxon>Terriglobia</taxon>
        <taxon>Terriglobales</taxon>
        <taxon>Acidobacteriaceae</taxon>
        <taxon>Acidisarcina</taxon>
    </lineage>
</organism>
<dbReference type="GO" id="GO:0015288">
    <property type="term" value="F:porin activity"/>
    <property type="evidence" value="ECO:0007669"/>
    <property type="project" value="TreeGrafter"/>
</dbReference>
<evidence type="ECO:0000256" key="8">
    <source>
        <dbReference type="SAM" id="Coils"/>
    </source>
</evidence>
<dbReference type="AlphaFoldDB" id="A0A2Z5FS92"/>
<dbReference type="OrthoDB" id="106829at2"/>
<sequence length="497" mass="53860">MKRSLWSFGRTVCFTLGGAICLTTNGRTQSTGSGSSPQNTVDTPRPFNPGQNTTNPSAFAVQSQNPFLGSVPTGRVFPGVLDLSLRAAVDLALRTNLGYIDSEQDHQRSRAARLRALSTLLPQIGVESTEDYRNLVMDALGTEKLGVPHVVQGYNYQTAHATLQQRVVDVPALRDLKASSKEMEASAASMADARNIVVLASVSSYLLVAASQTRLETARAQFATAKTIESILSSRVVHDLSPRIDEIRAHVAMRSADLRVTLATTTLEKDKLALTRIIGLPIEQEFTLTDGLRYLETPSTNQAELLSKAAEKRQDLRAARARLDAAELSVKAERAQRLPSVEVLANGGETGITYGHPYRDYDVEGRISVPIFTGRRIEADVLGAKATANRRRAEFADTQARAGFDVRTALLDLTAASKSVEVSLENQALAVEGLRQAKDRFDVGVSNAADLIQAQQSVAEAEDNRIASIYAHQVAKLMLIRATGTAEQDYLSYLGAH</sequence>
<keyword evidence="3" id="KW-0813">Transport</keyword>
<dbReference type="Proteomes" id="UP000253606">
    <property type="component" value="Chromosome"/>
</dbReference>
<evidence type="ECO:0000256" key="4">
    <source>
        <dbReference type="ARBA" id="ARBA00022452"/>
    </source>
</evidence>
<feature type="coiled-coil region" evidence="8">
    <location>
        <begin position="306"/>
        <end position="338"/>
    </location>
</feature>
<comment type="similarity">
    <text evidence="2">Belongs to the outer membrane factor (OMF) (TC 1.B.17) family.</text>
</comment>
<evidence type="ECO:0000256" key="5">
    <source>
        <dbReference type="ARBA" id="ARBA00022692"/>
    </source>
</evidence>